<dbReference type="GO" id="GO:0043190">
    <property type="term" value="C:ATP-binding cassette (ABC) transporter complex"/>
    <property type="evidence" value="ECO:0007669"/>
    <property type="project" value="InterPro"/>
</dbReference>
<evidence type="ECO:0000313" key="7">
    <source>
        <dbReference type="EMBL" id="OEO31828.1"/>
    </source>
</evidence>
<dbReference type="InterPro" id="IPR003439">
    <property type="entry name" value="ABC_transporter-like_ATP-bd"/>
</dbReference>
<evidence type="ECO:0000259" key="6">
    <source>
        <dbReference type="PROSITE" id="PS50893"/>
    </source>
</evidence>
<keyword evidence="5" id="KW-0067">ATP-binding</keyword>
<evidence type="ECO:0000256" key="1">
    <source>
        <dbReference type="ARBA" id="ARBA00004417"/>
    </source>
</evidence>
<dbReference type="GO" id="GO:0140359">
    <property type="term" value="F:ABC-type transporter activity"/>
    <property type="evidence" value="ECO:0007669"/>
    <property type="project" value="UniProtKB-ARBA"/>
</dbReference>
<evidence type="ECO:0000256" key="3">
    <source>
        <dbReference type="ARBA" id="ARBA00022448"/>
    </source>
</evidence>
<dbReference type="Pfam" id="PF00005">
    <property type="entry name" value="ABC_tran"/>
    <property type="match status" value="1"/>
</dbReference>
<dbReference type="InterPro" id="IPR027417">
    <property type="entry name" value="P-loop_NTPase"/>
</dbReference>
<organism evidence="7 8">
    <name type="scientific">Devosia insulae DS-56</name>
    <dbReference type="NCBI Taxonomy" id="1116389"/>
    <lineage>
        <taxon>Bacteria</taxon>
        <taxon>Pseudomonadati</taxon>
        <taxon>Pseudomonadota</taxon>
        <taxon>Alphaproteobacteria</taxon>
        <taxon>Hyphomicrobiales</taxon>
        <taxon>Devosiaceae</taxon>
        <taxon>Devosia</taxon>
    </lineage>
</organism>
<dbReference type="PROSITE" id="PS50893">
    <property type="entry name" value="ABC_TRANSPORTER_2"/>
    <property type="match status" value="1"/>
</dbReference>
<name>A0A1E5XTA1_9HYPH</name>
<gene>
    <name evidence="7" type="ORF">VW23_014215</name>
</gene>
<dbReference type="InterPro" id="IPR050093">
    <property type="entry name" value="ABC_SmlMolc_Importer"/>
</dbReference>
<evidence type="ECO:0000256" key="4">
    <source>
        <dbReference type="ARBA" id="ARBA00022741"/>
    </source>
</evidence>
<dbReference type="AlphaFoldDB" id="A0A1E5XTA1"/>
<sequence length="354" mass="38811">MYASLSIRQLTKQFDANQVLKGIDLEIAAGRFIVLLGPSGCGKTTLLRSIAGITDPSSGGIWLKDRRIDEVPPEKRNFGLVFQTYALFPHMSVERNVAFGLEMRRVPKAEMARRVAAALALVGLGDYAKRLPRQLSGGQQQRVALARAIVIEPDVLLFDEPLSNLDAKLRDTLREDLHALQKKLGVTSIYVTHDQAEAMALGDEIVVMKDGEIVERGTPIDLYRRPTYRFTAEFLGMTNVIEAEISDGACRLPWGEVRPLENPAASDVEGVAIRPEDLAIEPVETDPHGTIEQAMFMGASTHYWIKVEGKTLRAVTTGGSKAILPTGQPVRLVAPPTLHLLRAHHPGDGQGDRT</sequence>
<comment type="similarity">
    <text evidence="2">Belongs to the ABC transporter superfamily.</text>
</comment>
<keyword evidence="8" id="KW-1185">Reference proteome</keyword>
<dbReference type="SUPFAM" id="SSF50331">
    <property type="entry name" value="MOP-like"/>
    <property type="match status" value="1"/>
</dbReference>
<dbReference type="PROSITE" id="PS00211">
    <property type="entry name" value="ABC_TRANSPORTER_1"/>
    <property type="match status" value="1"/>
</dbReference>
<dbReference type="EMBL" id="LAJE02000118">
    <property type="protein sequence ID" value="OEO31828.1"/>
    <property type="molecule type" value="Genomic_DNA"/>
</dbReference>
<proteinExistence type="inferred from homology"/>
<dbReference type="GO" id="GO:0005524">
    <property type="term" value="F:ATP binding"/>
    <property type="evidence" value="ECO:0007669"/>
    <property type="project" value="UniProtKB-KW"/>
</dbReference>
<dbReference type="InterPro" id="IPR013611">
    <property type="entry name" value="Transp-assoc_OB_typ2"/>
</dbReference>
<comment type="subcellular location">
    <subcellularLocation>
        <location evidence="1">Cell inner membrane</location>
        <topology evidence="1">Peripheral membrane protein</topology>
    </subcellularLocation>
</comment>
<evidence type="ECO:0000256" key="5">
    <source>
        <dbReference type="ARBA" id="ARBA00022840"/>
    </source>
</evidence>
<dbReference type="InterPro" id="IPR008995">
    <property type="entry name" value="Mo/tungstate-bd_C_term_dom"/>
</dbReference>
<dbReference type="InterPro" id="IPR017871">
    <property type="entry name" value="ABC_transporter-like_CS"/>
</dbReference>
<dbReference type="PANTHER" id="PTHR42781">
    <property type="entry name" value="SPERMIDINE/PUTRESCINE IMPORT ATP-BINDING PROTEIN POTA"/>
    <property type="match status" value="1"/>
</dbReference>
<feature type="domain" description="ABC transporter" evidence="6">
    <location>
        <begin position="5"/>
        <end position="235"/>
    </location>
</feature>
<protein>
    <recommendedName>
        <fullName evidence="6">ABC transporter domain-containing protein</fullName>
    </recommendedName>
</protein>
<keyword evidence="4" id="KW-0547">Nucleotide-binding</keyword>
<dbReference type="PANTHER" id="PTHR42781:SF4">
    <property type="entry name" value="SPERMIDINE_PUTRESCINE IMPORT ATP-BINDING PROTEIN POTA"/>
    <property type="match status" value="1"/>
</dbReference>
<dbReference type="RefSeq" id="WP_069908968.1">
    <property type="nucleotide sequence ID" value="NZ_LAJE02000118.1"/>
</dbReference>
<accession>A0A1E5XTA1</accession>
<comment type="caution">
    <text evidence="7">The sequence shown here is derived from an EMBL/GenBank/DDBJ whole genome shotgun (WGS) entry which is preliminary data.</text>
</comment>
<dbReference type="GO" id="GO:0016887">
    <property type="term" value="F:ATP hydrolysis activity"/>
    <property type="evidence" value="ECO:0007669"/>
    <property type="project" value="InterPro"/>
</dbReference>
<dbReference type="OrthoDB" id="9802264at2"/>
<reference evidence="7 8" key="1">
    <citation type="journal article" date="2015" name="Genome Announc.">
        <title>Genome Assemblies of Three Soil-Associated Devosia species: D. insulae, D. limi, and D. soli.</title>
        <authorList>
            <person name="Hassan Y.I."/>
            <person name="Lepp D."/>
            <person name="Zhou T."/>
        </authorList>
    </citation>
    <scope>NUCLEOTIDE SEQUENCE [LARGE SCALE GENOMIC DNA]</scope>
    <source>
        <strain evidence="7 8">DS-56</strain>
    </source>
</reference>
<evidence type="ECO:0000256" key="2">
    <source>
        <dbReference type="ARBA" id="ARBA00005417"/>
    </source>
</evidence>
<dbReference type="Gene3D" id="3.40.50.300">
    <property type="entry name" value="P-loop containing nucleotide triphosphate hydrolases"/>
    <property type="match status" value="1"/>
</dbReference>
<keyword evidence="3" id="KW-0813">Transport</keyword>
<evidence type="ECO:0000313" key="8">
    <source>
        <dbReference type="Proteomes" id="UP000095463"/>
    </source>
</evidence>
<dbReference type="FunFam" id="3.40.50.300:FF:000042">
    <property type="entry name" value="Maltose/maltodextrin ABC transporter, ATP-binding protein"/>
    <property type="match status" value="1"/>
</dbReference>
<dbReference type="SMART" id="SM00382">
    <property type="entry name" value="AAA"/>
    <property type="match status" value="1"/>
</dbReference>
<dbReference type="Proteomes" id="UP000095463">
    <property type="component" value="Unassembled WGS sequence"/>
</dbReference>
<dbReference type="InterPro" id="IPR003593">
    <property type="entry name" value="AAA+_ATPase"/>
</dbReference>
<dbReference type="Pfam" id="PF08402">
    <property type="entry name" value="TOBE_2"/>
    <property type="match status" value="1"/>
</dbReference>
<dbReference type="SUPFAM" id="SSF52540">
    <property type="entry name" value="P-loop containing nucleoside triphosphate hydrolases"/>
    <property type="match status" value="1"/>
</dbReference>